<accession>A0A6M1SY32</accession>
<protein>
    <submittedName>
        <fullName evidence="2">GNAT family N-acetyltransferase</fullName>
    </submittedName>
</protein>
<comment type="caution">
    <text evidence="2">The sequence shown here is derived from an EMBL/GenBank/DDBJ whole genome shotgun (WGS) entry which is preliminary data.</text>
</comment>
<dbReference type="EMBL" id="JAALLS010000012">
    <property type="protein sequence ID" value="NGP88808.1"/>
    <property type="molecule type" value="Genomic_DNA"/>
</dbReference>
<dbReference type="PROSITE" id="PS51186">
    <property type="entry name" value="GNAT"/>
    <property type="match status" value="1"/>
</dbReference>
<evidence type="ECO:0000259" key="1">
    <source>
        <dbReference type="PROSITE" id="PS51186"/>
    </source>
</evidence>
<proteinExistence type="predicted"/>
<dbReference type="Gene3D" id="3.30.565.10">
    <property type="entry name" value="Histidine kinase-like ATPase, C-terminal domain"/>
    <property type="match status" value="1"/>
</dbReference>
<dbReference type="Proteomes" id="UP000479132">
    <property type="component" value="Unassembled WGS sequence"/>
</dbReference>
<dbReference type="CDD" id="cd16936">
    <property type="entry name" value="HATPase_RsbW-like"/>
    <property type="match status" value="1"/>
</dbReference>
<evidence type="ECO:0000313" key="2">
    <source>
        <dbReference type="EMBL" id="NGP88808.1"/>
    </source>
</evidence>
<dbReference type="SUPFAM" id="SSF55729">
    <property type="entry name" value="Acyl-CoA N-acyltransferases (Nat)"/>
    <property type="match status" value="1"/>
</dbReference>
<gene>
    <name evidence="2" type="ORF">G3569_10605</name>
</gene>
<sequence>MDIQLHISTDEEVITPVCDFTYSWCINCGLNDPEATRFTVAVSELVSDIILFAFPYESKASFDLTFKQTLSNIEVVVSEAGEPFDPDQHRYNPKRARKEGDFEGAGLRLIRRFCDEFLFINKGKEGKEFRLSKRLNVHDIDELLELSRSKKPEEPDSSKTAVPEDISYTISQITPSDAEDIAKLIYRTYEYSYSKEDLYYPKKIEKTLLGKEKLGVITRNQNGMAIGYFAVLKKEDSNVAEVGEAVVSPDYRRRGIMSSMMEQLILTAKEHQLDGLYGKAVTLHPVSQRVNHKYNFITTALMLAESNNIVFKGFDEEYPQPVSVVIDYLPLFETEGKKVYLPEPYADILLETYNELGVSVSRDYESSPTMAEKSDIQLTIDYQDNTSLIVVNRYGSDFNTVLSNMLESLQEQENPNAVYIDLPLENSATPEQFDIVKSLGFIYCGLAPMFHQDSDYLRLQKINTALELELIEIFSDFGQKIKALIADEYC</sequence>
<dbReference type="Gene3D" id="3.40.630.30">
    <property type="match status" value="1"/>
</dbReference>
<dbReference type="AlphaFoldDB" id="A0A6M1SY32"/>
<reference evidence="2 3" key="1">
    <citation type="submission" date="2020-02" db="EMBL/GenBank/DDBJ databases">
        <title>Aliifodinibius halophilus 2W32, complete genome.</title>
        <authorList>
            <person name="Li Y."/>
            <person name="Wu S."/>
        </authorList>
    </citation>
    <scope>NUCLEOTIDE SEQUENCE [LARGE SCALE GENOMIC DNA]</scope>
    <source>
        <strain evidence="2 3">2W32</strain>
    </source>
</reference>
<dbReference type="InterPro" id="IPR016181">
    <property type="entry name" value="Acyl_CoA_acyltransferase"/>
</dbReference>
<keyword evidence="3" id="KW-1185">Reference proteome</keyword>
<dbReference type="Pfam" id="PF13581">
    <property type="entry name" value="HATPase_c_2"/>
    <property type="match status" value="1"/>
</dbReference>
<dbReference type="Pfam" id="PF00583">
    <property type="entry name" value="Acetyltransf_1"/>
    <property type="match status" value="1"/>
</dbReference>
<dbReference type="CDD" id="cd04301">
    <property type="entry name" value="NAT_SF"/>
    <property type="match status" value="1"/>
</dbReference>
<dbReference type="RefSeq" id="WP_165268907.1">
    <property type="nucleotide sequence ID" value="NZ_JAALLS010000012.1"/>
</dbReference>
<dbReference type="GO" id="GO:0016747">
    <property type="term" value="F:acyltransferase activity, transferring groups other than amino-acyl groups"/>
    <property type="evidence" value="ECO:0007669"/>
    <property type="project" value="InterPro"/>
</dbReference>
<evidence type="ECO:0000313" key="3">
    <source>
        <dbReference type="Proteomes" id="UP000479132"/>
    </source>
</evidence>
<dbReference type="InterPro" id="IPR036890">
    <property type="entry name" value="HATPase_C_sf"/>
</dbReference>
<keyword evidence="2" id="KW-0808">Transferase</keyword>
<dbReference type="InterPro" id="IPR000182">
    <property type="entry name" value="GNAT_dom"/>
</dbReference>
<feature type="domain" description="N-acetyltransferase" evidence="1">
    <location>
        <begin position="168"/>
        <end position="335"/>
    </location>
</feature>
<dbReference type="InterPro" id="IPR003594">
    <property type="entry name" value="HATPase_dom"/>
</dbReference>
<name>A0A6M1SY32_9BACT</name>
<organism evidence="2 3">
    <name type="scientific">Fodinibius halophilus</name>
    <dbReference type="NCBI Taxonomy" id="1736908"/>
    <lineage>
        <taxon>Bacteria</taxon>
        <taxon>Pseudomonadati</taxon>
        <taxon>Balneolota</taxon>
        <taxon>Balneolia</taxon>
        <taxon>Balneolales</taxon>
        <taxon>Balneolaceae</taxon>
        <taxon>Fodinibius</taxon>
    </lineage>
</organism>